<evidence type="ECO:0000313" key="5">
    <source>
        <dbReference type="Proteomes" id="UP000311382"/>
    </source>
</evidence>
<accession>A0A5C5FMA9</accession>
<dbReference type="PROSITE" id="PS50048">
    <property type="entry name" value="ZN2_CY6_FUNGAL_2"/>
    <property type="match status" value="1"/>
</dbReference>
<feature type="compositionally biased region" description="Basic and acidic residues" evidence="2">
    <location>
        <begin position="8"/>
        <end position="32"/>
    </location>
</feature>
<feature type="region of interest" description="Disordered" evidence="2">
    <location>
        <begin position="326"/>
        <end position="533"/>
    </location>
</feature>
<reference evidence="4 5" key="1">
    <citation type="submission" date="2019-03" db="EMBL/GenBank/DDBJ databases">
        <title>Rhodosporidium diobovatum UCD-FST 08-225 genome sequencing, assembly, and annotation.</title>
        <authorList>
            <person name="Fakankun I.U."/>
            <person name="Fristensky B."/>
            <person name="Levin D.B."/>
        </authorList>
    </citation>
    <scope>NUCLEOTIDE SEQUENCE [LARGE SCALE GENOMIC DNA]</scope>
    <source>
        <strain evidence="4 5">UCD-FST 08-225</strain>
    </source>
</reference>
<sequence>MHGSETLLGKETRAKVKQQGEECEARRREREQPQPGPLLATPHIHRDLVTGRVPRASRRGADLRLGHADADRCGRGACVVRPPSSLGSRARVTPSRRCSRRHDQATHSHARRGRGRASDRRWGASVTARRKGERANRGCERGADSPISPSPAVARTSRSPRSTRTSLSRASSSLALSPAYAQETHPVDRSTAMPPVDSPSAGSSSNARHNAAPYPRRTSSSGGDTYGQSNNNPSSRTRSASMSIRHLSCENCRVRKMKCSRQSPCLSCRLRGDQCIWVGQAPNGSADEDELERSQDEVNRLKKLVDLLLARLEEQDDAEQQLEFYQQSVQQDQQGQQQQHHQPSPPSHAQHERPQTQQRSSGDAVLVDGPPQPSHAQRSPRQSPSHSHSQQQQQHRNGGDSGYAHLLPGTGSPRYDAPRSNGHRDRNEDRDRTREGDIPITPLHGPSPHSHYARLPAPSGFTHGGVQYVAVPGPPGSPSLGPGPGHPQHAPGAFGDGHLHHGGGAPTGRGGHVLPPGARIVYGPPRGEEWRSG</sequence>
<dbReference type="EMBL" id="SOZI01000164">
    <property type="protein sequence ID" value="TNY17973.1"/>
    <property type="molecule type" value="Genomic_DNA"/>
</dbReference>
<dbReference type="PROSITE" id="PS00463">
    <property type="entry name" value="ZN2_CY6_FUNGAL_1"/>
    <property type="match status" value="1"/>
</dbReference>
<gene>
    <name evidence="4" type="ORF">DMC30DRAFT_82161</name>
</gene>
<evidence type="ECO:0000256" key="2">
    <source>
        <dbReference type="SAM" id="MobiDB-lite"/>
    </source>
</evidence>
<dbReference type="InterPro" id="IPR001138">
    <property type="entry name" value="Zn2Cys6_DnaBD"/>
</dbReference>
<feature type="region of interest" description="Disordered" evidence="2">
    <location>
        <begin position="1"/>
        <end position="63"/>
    </location>
</feature>
<organism evidence="4 5">
    <name type="scientific">Rhodotorula diobovata</name>
    <dbReference type="NCBI Taxonomy" id="5288"/>
    <lineage>
        <taxon>Eukaryota</taxon>
        <taxon>Fungi</taxon>
        <taxon>Dikarya</taxon>
        <taxon>Basidiomycota</taxon>
        <taxon>Pucciniomycotina</taxon>
        <taxon>Microbotryomycetes</taxon>
        <taxon>Sporidiobolales</taxon>
        <taxon>Sporidiobolaceae</taxon>
        <taxon>Rhodotorula</taxon>
    </lineage>
</organism>
<dbReference type="SUPFAM" id="SSF57701">
    <property type="entry name" value="Zn2/Cys6 DNA-binding domain"/>
    <property type="match status" value="1"/>
</dbReference>
<feature type="compositionally biased region" description="Low complexity" evidence="2">
    <location>
        <begin position="150"/>
        <end position="179"/>
    </location>
</feature>
<evidence type="ECO:0000259" key="3">
    <source>
        <dbReference type="PROSITE" id="PS50048"/>
    </source>
</evidence>
<dbReference type="Proteomes" id="UP000311382">
    <property type="component" value="Unassembled WGS sequence"/>
</dbReference>
<dbReference type="Pfam" id="PF00172">
    <property type="entry name" value="Zn_clus"/>
    <property type="match status" value="1"/>
</dbReference>
<feature type="compositionally biased region" description="Gly residues" evidence="2">
    <location>
        <begin position="502"/>
        <end position="511"/>
    </location>
</feature>
<dbReference type="Gene3D" id="4.10.240.10">
    <property type="entry name" value="Zn(2)-C6 fungal-type DNA-binding domain"/>
    <property type="match status" value="1"/>
</dbReference>
<protein>
    <recommendedName>
        <fullName evidence="3">Zn(2)-C6 fungal-type domain-containing protein</fullName>
    </recommendedName>
</protein>
<keyword evidence="5" id="KW-1185">Reference proteome</keyword>
<dbReference type="SMART" id="SM00066">
    <property type="entry name" value="GAL4"/>
    <property type="match status" value="1"/>
</dbReference>
<dbReference type="GO" id="GO:0000981">
    <property type="term" value="F:DNA-binding transcription factor activity, RNA polymerase II-specific"/>
    <property type="evidence" value="ECO:0007669"/>
    <property type="project" value="InterPro"/>
</dbReference>
<feature type="domain" description="Zn(2)-C6 fungal-type" evidence="3">
    <location>
        <begin position="248"/>
        <end position="277"/>
    </location>
</feature>
<dbReference type="CDD" id="cd00067">
    <property type="entry name" value="GAL4"/>
    <property type="match status" value="1"/>
</dbReference>
<feature type="compositionally biased region" description="Basic and acidic residues" evidence="2">
    <location>
        <begin position="133"/>
        <end position="143"/>
    </location>
</feature>
<dbReference type="GO" id="GO:0008270">
    <property type="term" value="F:zinc ion binding"/>
    <property type="evidence" value="ECO:0007669"/>
    <property type="project" value="InterPro"/>
</dbReference>
<proteinExistence type="predicted"/>
<feature type="compositionally biased region" description="Basic and acidic residues" evidence="2">
    <location>
        <begin position="422"/>
        <end position="437"/>
    </location>
</feature>
<evidence type="ECO:0000256" key="1">
    <source>
        <dbReference type="SAM" id="Coils"/>
    </source>
</evidence>
<comment type="caution">
    <text evidence="4">The sequence shown here is derived from an EMBL/GenBank/DDBJ whole genome shotgun (WGS) entry which is preliminary data.</text>
</comment>
<evidence type="ECO:0000313" key="4">
    <source>
        <dbReference type="EMBL" id="TNY17973.1"/>
    </source>
</evidence>
<dbReference type="AlphaFoldDB" id="A0A5C5FMA9"/>
<dbReference type="InterPro" id="IPR036864">
    <property type="entry name" value="Zn2-C6_fun-type_DNA-bd_sf"/>
</dbReference>
<feature type="compositionally biased region" description="Polar residues" evidence="2">
    <location>
        <begin position="217"/>
        <end position="242"/>
    </location>
</feature>
<dbReference type="OrthoDB" id="2530408at2759"/>
<feature type="coiled-coil region" evidence="1">
    <location>
        <begin position="291"/>
        <end position="318"/>
    </location>
</feature>
<feature type="region of interest" description="Disordered" evidence="2">
    <location>
        <begin position="81"/>
        <end position="242"/>
    </location>
</feature>
<feature type="compositionally biased region" description="Low complexity" evidence="2">
    <location>
        <begin position="377"/>
        <end position="396"/>
    </location>
</feature>
<keyword evidence="1" id="KW-0175">Coiled coil</keyword>
<feature type="compositionally biased region" description="Low complexity" evidence="2">
    <location>
        <begin position="326"/>
        <end position="342"/>
    </location>
</feature>
<name>A0A5C5FMA9_9BASI</name>